<keyword evidence="2 6" id="KW-0238">DNA-binding</keyword>
<dbReference type="AlphaFoldDB" id="A0AB39LHC3"/>
<reference evidence="6" key="1">
    <citation type="submission" date="2024-07" db="EMBL/GenBank/DDBJ databases">
        <authorList>
            <person name="Yu S.T."/>
        </authorList>
    </citation>
    <scope>NUCLEOTIDE SEQUENCE</scope>
    <source>
        <strain evidence="6">R02</strain>
    </source>
</reference>
<protein>
    <submittedName>
        <fullName evidence="6">LacI family DNA-binding transcriptional regulator</fullName>
    </submittedName>
</protein>
<name>A0AB39LHC3_9ACTN</name>
<dbReference type="Gene3D" id="3.40.50.2300">
    <property type="match status" value="2"/>
</dbReference>
<dbReference type="Gene3D" id="1.10.260.40">
    <property type="entry name" value="lambda repressor-like DNA-binding domains"/>
    <property type="match status" value="1"/>
</dbReference>
<evidence type="ECO:0000259" key="5">
    <source>
        <dbReference type="PROSITE" id="PS50932"/>
    </source>
</evidence>
<dbReference type="GO" id="GO:0000976">
    <property type="term" value="F:transcription cis-regulatory region binding"/>
    <property type="evidence" value="ECO:0007669"/>
    <property type="project" value="TreeGrafter"/>
</dbReference>
<feature type="region of interest" description="Disordered" evidence="4">
    <location>
        <begin position="316"/>
        <end position="344"/>
    </location>
</feature>
<dbReference type="Pfam" id="PF00356">
    <property type="entry name" value="LacI"/>
    <property type="match status" value="1"/>
</dbReference>
<keyword evidence="3" id="KW-0804">Transcription</keyword>
<evidence type="ECO:0000256" key="1">
    <source>
        <dbReference type="ARBA" id="ARBA00023015"/>
    </source>
</evidence>
<dbReference type="PROSITE" id="PS50932">
    <property type="entry name" value="HTH_LACI_2"/>
    <property type="match status" value="1"/>
</dbReference>
<dbReference type="InterPro" id="IPR010982">
    <property type="entry name" value="Lambda_DNA-bd_dom_sf"/>
</dbReference>
<organism evidence="6">
    <name type="scientific">Streptomyces sp. R02</name>
    <dbReference type="NCBI Taxonomy" id="3238623"/>
    <lineage>
        <taxon>Bacteria</taxon>
        <taxon>Bacillati</taxon>
        <taxon>Actinomycetota</taxon>
        <taxon>Actinomycetes</taxon>
        <taxon>Kitasatosporales</taxon>
        <taxon>Streptomycetaceae</taxon>
        <taxon>Streptomyces</taxon>
    </lineage>
</organism>
<dbReference type="PROSITE" id="PS00356">
    <property type="entry name" value="HTH_LACI_1"/>
    <property type="match status" value="1"/>
</dbReference>
<dbReference type="EMBL" id="CP163429">
    <property type="protein sequence ID" value="XDP92435.1"/>
    <property type="molecule type" value="Genomic_DNA"/>
</dbReference>
<dbReference type="InterPro" id="IPR046335">
    <property type="entry name" value="LacI/GalR-like_sensor"/>
</dbReference>
<dbReference type="Pfam" id="PF13377">
    <property type="entry name" value="Peripla_BP_3"/>
    <property type="match status" value="1"/>
</dbReference>
<accession>A0AB39LHC3</accession>
<keyword evidence="1" id="KW-0805">Transcription regulation</keyword>
<evidence type="ECO:0000313" key="6">
    <source>
        <dbReference type="EMBL" id="XDP92435.1"/>
    </source>
</evidence>
<dbReference type="PANTHER" id="PTHR30146:SF109">
    <property type="entry name" value="HTH-TYPE TRANSCRIPTIONAL REGULATOR GALS"/>
    <property type="match status" value="1"/>
</dbReference>
<dbReference type="CDD" id="cd01392">
    <property type="entry name" value="HTH_LacI"/>
    <property type="match status" value="1"/>
</dbReference>
<dbReference type="SMART" id="SM00354">
    <property type="entry name" value="HTH_LACI"/>
    <property type="match status" value="1"/>
</dbReference>
<dbReference type="SUPFAM" id="SSF47413">
    <property type="entry name" value="lambda repressor-like DNA-binding domains"/>
    <property type="match status" value="1"/>
</dbReference>
<gene>
    <name evidence="6" type="ORF">AB5J57_02450</name>
</gene>
<evidence type="ECO:0000256" key="2">
    <source>
        <dbReference type="ARBA" id="ARBA00023125"/>
    </source>
</evidence>
<dbReference type="InterPro" id="IPR000843">
    <property type="entry name" value="HTH_LacI"/>
</dbReference>
<proteinExistence type="predicted"/>
<evidence type="ECO:0000256" key="3">
    <source>
        <dbReference type="ARBA" id="ARBA00023163"/>
    </source>
</evidence>
<sequence>MGRPRIKDVAEYAGVSAKTVSNVLNDYEHVSERTRTAVREAIDALGYRVNIAGRQLRRGRTGVIALAVPELDIAYFAELAKHVMAEAERRGCTTLLLETGGRREKELAAVQGFDAQFTDGVILSPLALRPRDLQDRDTRLPLVLLGECNLPGSADHVAIDNVAAAREATAHLLARGRRRVAVVGGDLHGGLNTGRLRTVGYEQALTEAGLTVPEELVLPVPAFRWADGAAAARVLMRLPQPPDALLCLNDHLALGAVRALHEDGWSVPGDLDVVGFDDIEATRYSIPTITTVAPDKPGIARRAVELLLDRIEAGGDGGPAADETAGHRLIVRESSGGRVRPPAA</sequence>
<feature type="domain" description="HTH lacI-type" evidence="5">
    <location>
        <begin position="4"/>
        <end position="58"/>
    </location>
</feature>
<dbReference type="GO" id="GO:0003700">
    <property type="term" value="F:DNA-binding transcription factor activity"/>
    <property type="evidence" value="ECO:0007669"/>
    <property type="project" value="TreeGrafter"/>
</dbReference>
<dbReference type="RefSeq" id="WP_369154375.1">
    <property type="nucleotide sequence ID" value="NZ_CP163429.1"/>
</dbReference>
<evidence type="ECO:0000256" key="4">
    <source>
        <dbReference type="SAM" id="MobiDB-lite"/>
    </source>
</evidence>
<dbReference type="SUPFAM" id="SSF53822">
    <property type="entry name" value="Periplasmic binding protein-like I"/>
    <property type="match status" value="1"/>
</dbReference>
<dbReference type="PANTHER" id="PTHR30146">
    <property type="entry name" value="LACI-RELATED TRANSCRIPTIONAL REPRESSOR"/>
    <property type="match status" value="1"/>
</dbReference>
<dbReference type="InterPro" id="IPR028082">
    <property type="entry name" value="Peripla_BP_I"/>
</dbReference>
<dbReference type="CDD" id="cd06267">
    <property type="entry name" value="PBP1_LacI_sugar_binding-like"/>
    <property type="match status" value="1"/>
</dbReference>